<name>A0A0N4Y856_NIPBR</name>
<evidence type="ECO:0000313" key="4">
    <source>
        <dbReference type="WBParaSite" id="NBR_0001238301-mRNA-1"/>
    </source>
</evidence>
<keyword evidence="3" id="KW-1185">Reference proteome</keyword>
<gene>
    <name evidence="2" type="ORF">NBR_LOCUS12384</name>
</gene>
<reference evidence="2 3" key="2">
    <citation type="submission" date="2018-11" db="EMBL/GenBank/DDBJ databases">
        <authorList>
            <consortium name="Pathogen Informatics"/>
        </authorList>
    </citation>
    <scope>NUCLEOTIDE SEQUENCE [LARGE SCALE GENOMIC DNA]</scope>
</reference>
<dbReference type="EMBL" id="UYSL01020741">
    <property type="protein sequence ID" value="VDL75973.1"/>
    <property type="molecule type" value="Genomic_DNA"/>
</dbReference>
<evidence type="ECO:0000313" key="3">
    <source>
        <dbReference type="Proteomes" id="UP000271162"/>
    </source>
</evidence>
<sequence>MKRRSGSQLRRIFQQHRRLATLILIASDCQVNVGELGARSTRHGHRTFSTRDFHQPALKDVLDSSLLASEHVVLVMKTFVCVVLLHSRDSLPHRVPDDDDGDGEFHVKLD</sequence>
<feature type="region of interest" description="Disordered" evidence="1">
    <location>
        <begin position="90"/>
        <end position="110"/>
    </location>
</feature>
<proteinExistence type="predicted"/>
<dbReference type="WBParaSite" id="NBR_0001238301-mRNA-1">
    <property type="protein sequence ID" value="NBR_0001238301-mRNA-1"/>
    <property type="gene ID" value="NBR_0001238301"/>
</dbReference>
<dbReference type="Proteomes" id="UP000271162">
    <property type="component" value="Unassembled WGS sequence"/>
</dbReference>
<accession>A0A0N4Y856</accession>
<protein>
    <submittedName>
        <fullName evidence="4">Secreted protein</fullName>
    </submittedName>
</protein>
<dbReference type="AlphaFoldDB" id="A0A0N4Y856"/>
<evidence type="ECO:0000313" key="2">
    <source>
        <dbReference type="EMBL" id="VDL75973.1"/>
    </source>
</evidence>
<evidence type="ECO:0000256" key="1">
    <source>
        <dbReference type="SAM" id="MobiDB-lite"/>
    </source>
</evidence>
<reference evidence="4" key="1">
    <citation type="submission" date="2017-02" db="UniProtKB">
        <authorList>
            <consortium name="WormBaseParasite"/>
        </authorList>
    </citation>
    <scope>IDENTIFICATION</scope>
</reference>
<organism evidence="4">
    <name type="scientific">Nippostrongylus brasiliensis</name>
    <name type="common">Rat hookworm</name>
    <dbReference type="NCBI Taxonomy" id="27835"/>
    <lineage>
        <taxon>Eukaryota</taxon>
        <taxon>Metazoa</taxon>
        <taxon>Ecdysozoa</taxon>
        <taxon>Nematoda</taxon>
        <taxon>Chromadorea</taxon>
        <taxon>Rhabditida</taxon>
        <taxon>Rhabditina</taxon>
        <taxon>Rhabditomorpha</taxon>
        <taxon>Strongyloidea</taxon>
        <taxon>Heligmosomidae</taxon>
        <taxon>Nippostrongylus</taxon>
    </lineage>
</organism>